<dbReference type="PATRIC" id="fig|47884.3.peg.2286"/>
<dbReference type="GO" id="GO:0000976">
    <property type="term" value="F:transcription cis-regulatory region binding"/>
    <property type="evidence" value="ECO:0007669"/>
    <property type="project" value="TreeGrafter"/>
</dbReference>
<dbReference type="InterPro" id="IPR000843">
    <property type="entry name" value="HTH_LacI"/>
</dbReference>
<reference evidence="6 8" key="2">
    <citation type="submission" date="2016-10" db="EMBL/GenBank/DDBJ databases">
        <authorList>
            <person name="Varghese N."/>
            <person name="Submissions S."/>
        </authorList>
    </citation>
    <scope>NUCLEOTIDE SEQUENCE [LARGE SCALE GENOMIC DNA]</scope>
    <source>
        <strain evidence="6 8">BS3652</strain>
    </source>
</reference>
<dbReference type="SUPFAM" id="SSF53822">
    <property type="entry name" value="Periplasmic binding protein-like I"/>
    <property type="match status" value="1"/>
</dbReference>
<dbReference type="Gene3D" id="3.40.50.2300">
    <property type="match status" value="2"/>
</dbReference>
<dbReference type="PANTHER" id="PTHR30146:SF152">
    <property type="entry name" value="TRANSCRIPTIONAL REGULATORY PROTEIN"/>
    <property type="match status" value="1"/>
</dbReference>
<dbReference type="OrthoDB" id="5756154at2"/>
<dbReference type="Proteomes" id="UP000036395">
    <property type="component" value="Unassembled WGS sequence"/>
</dbReference>
<dbReference type="PROSITE" id="PS50932">
    <property type="entry name" value="HTH_LACI_2"/>
    <property type="match status" value="1"/>
</dbReference>
<dbReference type="EMBL" id="FNRS01000001">
    <property type="protein sequence ID" value="SEC23955.1"/>
    <property type="molecule type" value="Genomic_DNA"/>
</dbReference>
<keyword evidence="1" id="KW-0805">Transcription regulation</keyword>
<evidence type="ECO:0000313" key="6">
    <source>
        <dbReference type="EMBL" id="SEC23955.1"/>
    </source>
</evidence>
<dbReference type="Gene3D" id="1.10.260.40">
    <property type="entry name" value="lambda repressor-like DNA-binding domains"/>
    <property type="match status" value="1"/>
</dbReference>
<dbReference type="GO" id="GO:0003700">
    <property type="term" value="F:DNA-binding transcription factor activity"/>
    <property type="evidence" value="ECO:0007669"/>
    <property type="project" value="TreeGrafter"/>
</dbReference>
<evidence type="ECO:0000313" key="5">
    <source>
        <dbReference type="EMBL" id="KMM85525.1"/>
    </source>
</evidence>
<keyword evidence="3" id="KW-0804">Transcription</keyword>
<protein>
    <submittedName>
        <fullName evidence="5">LacI family transcriptional regulator</fullName>
    </submittedName>
</protein>
<accession>A0A0J6GUZ7</accession>
<evidence type="ECO:0000313" key="7">
    <source>
        <dbReference type="Proteomes" id="UP000036395"/>
    </source>
</evidence>
<evidence type="ECO:0000256" key="3">
    <source>
        <dbReference type="ARBA" id="ARBA00023163"/>
    </source>
</evidence>
<dbReference type="SUPFAM" id="SSF47413">
    <property type="entry name" value="lambda repressor-like DNA-binding domains"/>
    <property type="match status" value="1"/>
</dbReference>
<keyword evidence="2" id="KW-0238">DNA-binding</keyword>
<proteinExistence type="predicted"/>
<dbReference type="GO" id="GO:0055085">
    <property type="term" value="P:transmembrane transport"/>
    <property type="evidence" value="ECO:0007669"/>
    <property type="project" value="UniProtKB-ARBA"/>
</dbReference>
<reference evidence="5 7" key="1">
    <citation type="submission" date="2015-02" db="EMBL/GenBank/DDBJ databases">
        <title>Pseudomonas helleri sp. nov. and Pseudomonas weihenstephanensis sp. nov., isolated from raw cows milk.</title>
        <authorList>
            <person name="von Neubeck M."/>
            <person name="Huptas C."/>
            <person name="Wenning M."/>
            <person name="Scherer S."/>
        </authorList>
    </citation>
    <scope>NUCLEOTIDE SEQUENCE [LARGE SCALE GENOMIC DNA]</scope>
    <source>
        <strain evidence="5 7">DSM 21104</strain>
    </source>
</reference>
<dbReference type="CDD" id="cd06307">
    <property type="entry name" value="PBP1_sugar_binding"/>
    <property type="match status" value="1"/>
</dbReference>
<dbReference type="EMBL" id="JYLA01000003">
    <property type="protein sequence ID" value="KMM85525.1"/>
    <property type="molecule type" value="Genomic_DNA"/>
</dbReference>
<dbReference type="SMART" id="SM00354">
    <property type="entry name" value="HTH_LACI"/>
    <property type="match status" value="1"/>
</dbReference>
<sequence length="343" mass="38513">MLTRAKHFSIKQIATQAGVSKATVDRVLHQRGSVHYQTRRRIEQALDELETQEKNGLAVGRTFHVDVIMHTPRRFSQAVQAAITAQLGSMAPFRISPRFHLFENIEPQQMHDVLVRCAEKGSQGVVLKAADEPQINRAVNQLMAAGIPVVTLVTDLPQSERIAYVGMDNRNAGQTAAYLLSRWLDPAAQEVAVVISSERFRGEEEREMGFRMWLRLRAPHLRVLDISEGLGVYEPTFERVSQALEAHPGLKAVYSVGGGNRAIVDAFAALNRPLEVFIGHDLDQENRQLLVEEKIAAIIDHNLNVDARHVFLHILQFHRLWKPGPIPSSPVQIVTPFNLPQHE</sequence>
<dbReference type="CDD" id="cd01392">
    <property type="entry name" value="HTH_LacI"/>
    <property type="match status" value="1"/>
</dbReference>
<dbReference type="InterPro" id="IPR028082">
    <property type="entry name" value="Peripla_BP_I"/>
</dbReference>
<evidence type="ECO:0000259" key="4">
    <source>
        <dbReference type="PROSITE" id="PS50932"/>
    </source>
</evidence>
<dbReference type="AlphaFoldDB" id="A0A0J6GUZ7"/>
<evidence type="ECO:0000313" key="8">
    <source>
        <dbReference type="Proteomes" id="UP000183155"/>
    </source>
</evidence>
<dbReference type="InterPro" id="IPR025997">
    <property type="entry name" value="SBP_2_dom"/>
</dbReference>
<dbReference type="RefSeq" id="WP_048380418.1">
    <property type="nucleotide sequence ID" value="NZ_FNRS01000001.1"/>
</dbReference>
<comment type="caution">
    <text evidence="5">The sequence shown here is derived from an EMBL/GenBank/DDBJ whole genome shotgun (WGS) entry which is preliminary data.</text>
</comment>
<dbReference type="Proteomes" id="UP000183155">
    <property type="component" value="Unassembled WGS sequence"/>
</dbReference>
<dbReference type="Pfam" id="PF13407">
    <property type="entry name" value="Peripla_BP_4"/>
    <property type="match status" value="1"/>
</dbReference>
<keyword evidence="8" id="KW-1185">Reference proteome</keyword>
<organism evidence="5 7">
    <name type="scientific">Pseudomonas taetrolens</name>
    <dbReference type="NCBI Taxonomy" id="47884"/>
    <lineage>
        <taxon>Bacteria</taxon>
        <taxon>Pseudomonadati</taxon>
        <taxon>Pseudomonadota</taxon>
        <taxon>Gammaproteobacteria</taxon>
        <taxon>Pseudomonadales</taxon>
        <taxon>Pseudomonadaceae</taxon>
        <taxon>Pseudomonas</taxon>
    </lineage>
</organism>
<evidence type="ECO:0000256" key="1">
    <source>
        <dbReference type="ARBA" id="ARBA00023015"/>
    </source>
</evidence>
<dbReference type="PANTHER" id="PTHR30146">
    <property type="entry name" value="LACI-RELATED TRANSCRIPTIONAL REPRESSOR"/>
    <property type="match status" value="1"/>
</dbReference>
<evidence type="ECO:0000256" key="2">
    <source>
        <dbReference type="ARBA" id="ARBA00023125"/>
    </source>
</evidence>
<feature type="domain" description="HTH lacI-type" evidence="4">
    <location>
        <begin position="8"/>
        <end position="49"/>
    </location>
</feature>
<name>A0A0J6GUZ7_PSETA</name>
<dbReference type="STRING" id="47884.SAMN04490203_2050"/>
<dbReference type="Pfam" id="PF00356">
    <property type="entry name" value="LacI"/>
    <property type="match status" value="1"/>
</dbReference>
<dbReference type="InterPro" id="IPR010982">
    <property type="entry name" value="Lambda_DNA-bd_dom_sf"/>
</dbReference>
<gene>
    <name evidence="6" type="ORF">SAMN04490203_2050</name>
    <name evidence="5" type="ORF">TU78_09300</name>
</gene>